<gene>
    <name evidence="1" type="ORF">L873DRAFT_1213544</name>
</gene>
<accession>A0A3N4JJ37</accession>
<protein>
    <submittedName>
        <fullName evidence="1">Uncharacterized protein</fullName>
    </submittedName>
</protein>
<dbReference type="EMBL" id="ML120412">
    <property type="protein sequence ID" value="RPA96731.1"/>
    <property type="molecule type" value="Genomic_DNA"/>
</dbReference>
<evidence type="ECO:0000313" key="2">
    <source>
        <dbReference type="Proteomes" id="UP000276215"/>
    </source>
</evidence>
<reference evidence="1 2" key="1">
    <citation type="journal article" date="2018" name="Nat. Ecol. Evol.">
        <title>Pezizomycetes genomes reveal the molecular basis of ectomycorrhizal truffle lifestyle.</title>
        <authorList>
            <person name="Murat C."/>
            <person name="Payen T."/>
            <person name="Noel B."/>
            <person name="Kuo A."/>
            <person name="Morin E."/>
            <person name="Chen J."/>
            <person name="Kohler A."/>
            <person name="Krizsan K."/>
            <person name="Balestrini R."/>
            <person name="Da Silva C."/>
            <person name="Montanini B."/>
            <person name="Hainaut M."/>
            <person name="Levati E."/>
            <person name="Barry K.W."/>
            <person name="Belfiori B."/>
            <person name="Cichocki N."/>
            <person name="Clum A."/>
            <person name="Dockter R.B."/>
            <person name="Fauchery L."/>
            <person name="Guy J."/>
            <person name="Iotti M."/>
            <person name="Le Tacon F."/>
            <person name="Lindquist E.A."/>
            <person name="Lipzen A."/>
            <person name="Malagnac F."/>
            <person name="Mello A."/>
            <person name="Molinier V."/>
            <person name="Miyauchi S."/>
            <person name="Poulain J."/>
            <person name="Riccioni C."/>
            <person name="Rubini A."/>
            <person name="Sitrit Y."/>
            <person name="Splivallo R."/>
            <person name="Traeger S."/>
            <person name="Wang M."/>
            <person name="Zifcakova L."/>
            <person name="Wipf D."/>
            <person name="Zambonelli A."/>
            <person name="Paolocci F."/>
            <person name="Nowrousian M."/>
            <person name="Ottonello S."/>
            <person name="Baldrian P."/>
            <person name="Spatafora J.W."/>
            <person name="Henrissat B."/>
            <person name="Nagy L.G."/>
            <person name="Aury J.M."/>
            <person name="Wincker P."/>
            <person name="Grigoriev I.V."/>
            <person name="Bonfante P."/>
            <person name="Martin F.M."/>
        </authorList>
    </citation>
    <scope>NUCLEOTIDE SEQUENCE [LARGE SCALE GENOMIC DNA]</scope>
    <source>
        <strain evidence="1 2">120613-1</strain>
    </source>
</reference>
<dbReference type="AlphaFoldDB" id="A0A3N4JJ37"/>
<dbReference type="Proteomes" id="UP000276215">
    <property type="component" value="Unassembled WGS sequence"/>
</dbReference>
<evidence type="ECO:0000313" key="1">
    <source>
        <dbReference type="EMBL" id="RPA96731.1"/>
    </source>
</evidence>
<organism evidence="1 2">
    <name type="scientific">Choiromyces venosus 120613-1</name>
    <dbReference type="NCBI Taxonomy" id="1336337"/>
    <lineage>
        <taxon>Eukaryota</taxon>
        <taxon>Fungi</taxon>
        <taxon>Dikarya</taxon>
        <taxon>Ascomycota</taxon>
        <taxon>Pezizomycotina</taxon>
        <taxon>Pezizomycetes</taxon>
        <taxon>Pezizales</taxon>
        <taxon>Tuberaceae</taxon>
        <taxon>Choiromyces</taxon>
    </lineage>
</organism>
<sequence>MRYSAVVGLTLTLLTPYTPPRIGGVLTLYTGDKVPAASHPIQSPFSFALYSTVPIIHYLPMHGRNDPFSLGRGGGFLDPFFLSSSSVVLPASCLQVEFSNSGYCMRGFFKNKKFCIGMTDYSRLGC</sequence>
<name>A0A3N4JJ37_9PEZI</name>
<proteinExistence type="predicted"/>
<keyword evidence="2" id="KW-1185">Reference proteome</keyword>